<organism evidence="3 4">
    <name type="scientific">Moraxella lacunata</name>
    <dbReference type="NCBI Taxonomy" id="477"/>
    <lineage>
        <taxon>Bacteria</taxon>
        <taxon>Pseudomonadati</taxon>
        <taxon>Pseudomonadota</taxon>
        <taxon>Gammaproteobacteria</taxon>
        <taxon>Moraxellales</taxon>
        <taxon>Moraxellaceae</taxon>
        <taxon>Moraxella</taxon>
    </lineage>
</organism>
<proteinExistence type="predicted"/>
<accession>A0A1V4GRV1</accession>
<feature type="transmembrane region" description="Helical" evidence="2">
    <location>
        <begin position="94"/>
        <end position="114"/>
    </location>
</feature>
<comment type="caution">
    <text evidence="3">The sequence shown here is derived from an EMBL/GenBank/DDBJ whole genome shotgun (WGS) entry which is preliminary data.</text>
</comment>
<evidence type="ECO:0000313" key="3">
    <source>
        <dbReference type="EMBL" id="OPH35343.1"/>
    </source>
</evidence>
<evidence type="ECO:0008006" key="5">
    <source>
        <dbReference type="Google" id="ProtNLM"/>
    </source>
</evidence>
<reference evidence="4" key="1">
    <citation type="submission" date="2017-03" db="EMBL/GenBank/DDBJ databases">
        <title>Draft genome sequence of Moraxella equi CCUG 4950T type strain.</title>
        <authorList>
            <person name="Salva-Serra F."/>
            <person name="Engstrom-Jakobsson H."/>
            <person name="Thorell K."/>
            <person name="Jaen-Luchoro D."/>
            <person name="Gonzales-Siles L."/>
            <person name="Karlsson R."/>
            <person name="Yazdan S."/>
            <person name="Boulund F."/>
            <person name="Johnning A."/>
            <person name="Engstrand L."/>
            <person name="Kristiansson E."/>
            <person name="Moore E."/>
        </authorList>
    </citation>
    <scope>NUCLEOTIDE SEQUENCE [LARGE SCALE GENOMIC DNA]</scope>
    <source>
        <strain evidence="4">CCUG 4441</strain>
    </source>
</reference>
<dbReference type="RefSeq" id="WP_062501326.1">
    <property type="nucleotide sequence ID" value="NZ_MXAN01000068.1"/>
</dbReference>
<keyword evidence="2" id="KW-0812">Transmembrane</keyword>
<feature type="region of interest" description="Disordered" evidence="1">
    <location>
        <begin position="1"/>
        <end position="37"/>
    </location>
</feature>
<evidence type="ECO:0000256" key="2">
    <source>
        <dbReference type="SAM" id="Phobius"/>
    </source>
</evidence>
<sequence length="368" mass="42040">MSSKHTPHLSDLEIPQPSDVPDDVIPLFGTDKDEREPTAKQSRTKIIYDVGMLILLVIDLCLIFADNILMSGLVTKLAEWGGFSGMLSAYQATYHVSLSAIGGMFTLFWVSELLARWLLAIKRRTYYRWFFFPFVHWYEVLACFPILRALRLLRAGIIIKRLHDTGVMVIPKKWITSAQFYYHVILEELSDRVILTAIDNFREQMAQSGTYNTLILTTINRNRAEFESVVLDLLRRELAPKLQQAFLAQTGQRLSHDIGTSVEQALLDTPELRRYLKLIPIAGGMIESQITNVGRHIGENVTMAVNEHLFDEKTLDALMIHIAKGVANIDTTHPQLQNFVSVVIDDALNAFEKQVKVQQWKHKEQLHL</sequence>
<dbReference type="Proteomes" id="UP000191025">
    <property type="component" value="Unassembled WGS sequence"/>
</dbReference>
<gene>
    <name evidence="3" type="ORF">B5J94_09725</name>
</gene>
<evidence type="ECO:0000256" key="1">
    <source>
        <dbReference type="SAM" id="MobiDB-lite"/>
    </source>
</evidence>
<name>A0A1V4GRV1_MORLA</name>
<feature type="transmembrane region" description="Helical" evidence="2">
    <location>
        <begin position="126"/>
        <end position="147"/>
    </location>
</feature>
<dbReference type="AlphaFoldDB" id="A0A1V4GRV1"/>
<keyword evidence="2" id="KW-1133">Transmembrane helix</keyword>
<keyword evidence="2" id="KW-0472">Membrane</keyword>
<dbReference type="EMBL" id="MXAN01000068">
    <property type="protein sequence ID" value="OPH35343.1"/>
    <property type="molecule type" value="Genomic_DNA"/>
</dbReference>
<evidence type="ECO:0000313" key="4">
    <source>
        <dbReference type="Proteomes" id="UP000191025"/>
    </source>
</evidence>
<feature type="transmembrane region" description="Helical" evidence="2">
    <location>
        <begin position="50"/>
        <end position="74"/>
    </location>
</feature>
<protein>
    <recommendedName>
        <fullName evidence="5">Preprotein translocase subunit SecA</fullName>
    </recommendedName>
</protein>